<feature type="region of interest" description="Disordered" evidence="1">
    <location>
        <begin position="48"/>
        <end position="69"/>
    </location>
</feature>
<dbReference type="AlphaFoldDB" id="A0AAV4TY32"/>
<proteinExistence type="predicted"/>
<organism evidence="2 3">
    <name type="scientific">Caerostris extrusa</name>
    <name type="common">Bark spider</name>
    <name type="synonym">Caerostris bankana</name>
    <dbReference type="NCBI Taxonomy" id="172846"/>
    <lineage>
        <taxon>Eukaryota</taxon>
        <taxon>Metazoa</taxon>
        <taxon>Ecdysozoa</taxon>
        <taxon>Arthropoda</taxon>
        <taxon>Chelicerata</taxon>
        <taxon>Arachnida</taxon>
        <taxon>Araneae</taxon>
        <taxon>Araneomorphae</taxon>
        <taxon>Entelegynae</taxon>
        <taxon>Araneoidea</taxon>
        <taxon>Araneidae</taxon>
        <taxon>Caerostris</taxon>
    </lineage>
</organism>
<sequence length="69" mass="7986">MSGMHSFSTRRYLLMTWESMPYRFQKIDTMTPEAPFEMCHRRMRALNSATRKSPMGSGIAPNQLASQDN</sequence>
<protein>
    <submittedName>
        <fullName evidence="2">Uncharacterized protein</fullName>
    </submittedName>
</protein>
<gene>
    <name evidence="2" type="ORF">CEXT_712861</name>
</gene>
<evidence type="ECO:0000313" key="3">
    <source>
        <dbReference type="Proteomes" id="UP001054945"/>
    </source>
</evidence>
<accession>A0AAV4TY32</accession>
<dbReference type="EMBL" id="BPLR01011897">
    <property type="protein sequence ID" value="GIY49827.1"/>
    <property type="molecule type" value="Genomic_DNA"/>
</dbReference>
<evidence type="ECO:0000256" key="1">
    <source>
        <dbReference type="SAM" id="MobiDB-lite"/>
    </source>
</evidence>
<comment type="caution">
    <text evidence="2">The sequence shown here is derived from an EMBL/GenBank/DDBJ whole genome shotgun (WGS) entry which is preliminary data.</text>
</comment>
<keyword evidence="3" id="KW-1185">Reference proteome</keyword>
<name>A0AAV4TY32_CAEEX</name>
<dbReference type="Proteomes" id="UP001054945">
    <property type="component" value="Unassembled WGS sequence"/>
</dbReference>
<reference evidence="2 3" key="1">
    <citation type="submission" date="2021-06" db="EMBL/GenBank/DDBJ databases">
        <title>Caerostris extrusa draft genome.</title>
        <authorList>
            <person name="Kono N."/>
            <person name="Arakawa K."/>
        </authorList>
    </citation>
    <scope>NUCLEOTIDE SEQUENCE [LARGE SCALE GENOMIC DNA]</scope>
</reference>
<evidence type="ECO:0000313" key="2">
    <source>
        <dbReference type="EMBL" id="GIY49827.1"/>
    </source>
</evidence>